<dbReference type="InterPro" id="IPR029045">
    <property type="entry name" value="ClpP/crotonase-like_dom_sf"/>
</dbReference>
<dbReference type="GO" id="GO:0006508">
    <property type="term" value="P:proteolysis"/>
    <property type="evidence" value="ECO:0007669"/>
    <property type="project" value="UniProtKB-KW"/>
</dbReference>
<reference evidence="3 4" key="1">
    <citation type="submission" date="2017-12" db="EMBL/GenBank/DDBJ databases">
        <title>Detection of the carbapenemase gene blaVIM-5 in members of the Pseudomonas putida group isolated from polluted Nigerian wetlands.</title>
        <authorList>
            <person name="Adelowo O."/>
            <person name="Vollmers J."/>
            <person name="Maeusezahl I."/>
            <person name="Kaster A.-K."/>
            <person name="Mueller J.A."/>
        </authorList>
    </citation>
    <scope>NUCLEOTIDE SEQUENCE [LARGE SCALE GENOMIC DNA]</scope>
    <source>
        <strain evidence="2 3">MR119</strain>
        <strain evidence="1 4">MR144</strain>
    </source>
</reference>
<evidence type="ECO:0000313" key="3">
    <source>
        <dbReference type="Proteomes" id="UP000234839"/>
    </source>
</evidence>
<dbReference type="Gene3D" id="3.90.226.10">
    <property type="entry name" value="2-enoyl-CoA Hydratase, Chain A, domain 1"/>
    <property type="match status" value="1"/>
</dbReference>
<accession>A0AAX0VQL0</accession>
<dbReference type="GO" id="GO:0008233">
    <property type="term" value="F:peptidase activity"/>
    <property type="evidence" value="ECO:0007669"/>
    <property type="project" value="UniProtKB-KW"/>
</dbReference>
<dbReference type="Proteomes" id="UP000234878">
    <property type="component" value="Unassembled WGS sequence"/>
</dbReference>
<dbReference type="Proteomes" id="UP000234839">
    <property type="component" value="Unassembled WGS sequence"/>
</dbReference>
<sequence>MSRYQAHTCMSFGHQSGFSMSLHIVHFSGAINANACFNVQSCCFQALNAGATRIRLHISSDGGSTGYGFALFNFLRSLPVPVDTHNLGNVGSMANIMFLAGEQRTAARHSRFLLHPLHYNYNAGMVDHSRLLEHGRILDDDLDRYVDIFMERTQGAATPFDIRNCLNGSAEIVNPAGAAAAGLIFEIADVSVPTDAFKWWATA</sequence>
<protein>
    <submittedName>
        <fullName evidence="1">Clp protease</fullName>
    </submittedName>
</protein>
<dbReference type="InterPro" id="IPR023562">
    <property type="entry name" value="ClpP/TepA"/>
</dbReference>
<keyword evidence="1" id="KW-0378">Hydrolase</keyword>
<evidence type="ECO:0000313" key="4">
    <source>
        <dbReference type="Proteomes" id="UP000234878"/>
    </source>
</evidence>
<dbReference type="SUPFAM" id="SSF52096">
    <property type="entry name" value="ClpP/crotonase"/>
    <property type="match status" value="1"/>
</dbReference>
<keyword evidence="3" id="KW-1185">Reference proteome</keyword>
<dbReference type="EMBL" id="PJCQ01000059">
    <property type="protein sequence ID" value="PLV09524.1"/>
    <property type="molecule type" value="Genomic_DNA"/>
</dbReference>
<dbReference type="EMBL" id="PJCP01000044">
    <property type="protein sequence ID" value="PLV20266.1"/>
    <property type="molecule type" value="Genomic_DNA"/>
</dbReference>
<organism evidence="1 4">
    <name type="scientific">Pseudomonas guariconensis</name>
    <dbReference type="NCBI Taxonomy" id="1288410"/>
    <lineage>
        <taxon>Bacteria</taxon>
        <taxon>Pseudomonadati</taxon>
        <taxon>Pseudomonadota</taxon>
        <taxon>Gammaproteobacteria</taxon>
        <taxon>Pseudomonadales</taxon>
        <taxon>Pseudomonadaceae</taxon>
        <taxon>Pseudomonas</taxon>
    </lineage>
</organism>
<gene>
    <name evidence="1" type="ORF">CXG49_26140</name>
    <name evidence="2" type="ORF">CXG53_25905</name>
</gene>
<dbReference type="Pfam" id="PF00574">
    <property type="entry name" value="CLP_protease"/>
    <property type="match status" value="1"/>
</dbReference>
<evidence type="ECO:0000313" key="1">
    <source>
        <dbReference type="EMBL" id="PLV09524.1"/>
    </source>
</evidence>
<comment type="caution">
    <text evidence="1">The sequence shown here is derived from an EMBL/GenBank/DDBJ whole genome shotgun (WGS) entry which is preliminary data.</text>
</comment>
<proteinExistence type="predicted"/>
<name>A0AAX0VQL0_9PSED</name>
<dbReference type="AlphaFoldDB" id="A0AAX0VQL0"/>
<evidence type="ECO:0000313" key="2">
    <source>
        <dbReference type="EMBL" id="PLV20266.1"/>
    </source>
</evidence>
<keyword evidence="1" id="KW-0645">Protease</keyword>